<dbReference type="GO" id="GO:0005737">
    <property type="term" value="C:cytoplasm"/>
    <property type="evidence" value="ECO:0007669"/>
    <property type="project" value="TreeGrafter"/>
</dbReference>
<dbReference type="Gene3D" id="3.10.310.10">
    <property type="entry name" value="Diaminopimelate Epimerase, Chain A, domain 1"/>
    <property type="match status" value="1"/>
</dbReference>
<proteinExistence type="inferred from homology"/>
<accession>A0A6J4VIZ5</accession>
<dbReference type="AlphaFoldDB" id="A0A6J4VIZ5"/>
<dbReference type="GO" id="GO:0016853">
    <property type="term" value="F:isomerase activity"/>
    <property type="evidence" value="ECO:0007669"/>
    <property type="project" value="TreeGrafter"/>
</dbReference>
<dbReference type="PANTHER" id="PTHR13774:SF32">
    <property type="entry name" value="ANTISENSE-ENHANCING SEQUENCE 1"/>
    <property type="match status" value="1"/>
</dbReference>
<sequence>MATFAFQQVDVFTAVPLLGNPLAVVRDADALSEARMAAFARWTNLSETAFLLRPTVAGADYRVRIFTTGGELPFAGLS</sequence>
<dbReference type="InterPro" id="IPR003719">
    <property type="entry name" value="Phenazine_PhzF-like"/>
</dbReference>
<organism evidence="2">
    <name type="scientific">uncultured Thermomicrobiales bacterium</name>
    <dbReference type="NCBI Taxonomy" id="1645740"/>
    <lineage>
        <taxon>Bacteria</taxon>
        <taxon>Pseudomonadati</taxon>
        <taxon>Thermomicrobiota</taxon>
        <taxon>Thermomicrobia</taxon>
        <taxon>Thermomicrobiales</taxon>
        <taxon>environmental samples</taxon>
    </lineage>
</organism>
<evidence type="ECO:0000313" key="2">
    <source>
        <dbReference type="EMBL" id="CAA9579818.1"/>
    </source>
</evidence>
<dbReference type="SUPFAM" id="SSF54506">
    <property type="entry name" value="Diaminopimelate epimerase-like"/>
    <property type="match status" value="1"/>
</dbReference>
<reference evidence="2" key="1">
    <citation type="submission" date="2020-02" db="EMBL/GenBank/DDBJ databases">
        <authorList>
            <person name="Meier V. D."/>
        </authorList>
    </citation>
    <scope>NUCLEOTIDE SEQUENCE</scope>
    <source>
        <strain evidence="2">AVDCRST_MAG18</strain>
    </source>
</reference>
<name>A0A6J4VIZ5_9BACT</name>
<protein>
    <submittedName>
        <fullName evidence="2">Phenazine biosynthesis protein PhzF like</fullName>
    </submittedName>
</protein>
<comment type="similarity">
    <text evidence="1">Belongs to the PhzF family.</text>
</comment>
<evidence type="ECO:0000256" key="1">
    <source>
        <dbReference type="ARBA" id="ARBA00008270"/>
    </source>
</evidence>
<gene>
    <name evidence="2" type="ORF">AVDCRST_MAG18-2974</name>
</gene>
<dbReference type="NCBIfam" id="TIGR00654">
    <property type="entry name" value="PhzF_family"/>
    <property type="match status" value="1"/>
</dbReference>
<dbReference type="PANTHER" id="PTHR13774">
    <property type="entry name" value="PHENAZINE BIOSYNTHESIS PROTEIN"/>
    <property type="match status" value="1"/>
</dbReference>
<dbReference type="EMBL" id="CADCWN010000224">
    <property type="protein sequence ID" value="CAA9579818.1"/>
    <property type="molecule type" value="Genomic_DNA"/>
</dbReference>
<dbReference type="Pfam" id="PF02567">
    <property type="entry name" value="PhzC-PhzF"/>
    <property type="match status" value="1"/>
</dbReference>